<dbReference type="GeneID" id="70131938"/>
<dbReference type="Proteomes" id="UP000758603">
    <property type="component" value="Unassembled WGS sequence"/>
</dbReference>
<protein>
    <recommendedName>
        <fullName evidence="2">2EXR domain-containing protein</fullName>
    </recommendedName>
</protein>
<feature type="domain" description="2EXR" evidence="2">
    <location>
        <begin position="2"/>
        <end position="96"/>
    </location>
</feature>
<evidence type="ECO:0000259" key="2">
    <source>
        <dbReference type="Pfam" id="PF20150"/>
    </source>
</evidence>
<proteinExistence type="predicted"/>
<evidence type="ECO:0000256" key="1">
    <source>
        <dbReference type="SAM" id="MobiDB-lite"/>
    </source>
</evidence>
<accession>A0A9P8UJE6</accession>
<dbReference type="OrthoDB" id="3473305at2759"/>
<dbReference type="RefSeq" id="XP_045957412.1">
    <property type="nucleotide sequence ID" value="XM_046103046.1"/>
</dbReference>
<feature type="region of interest" description="Disordered" evidence="1">
    <location>
        <begin position="289"/>
        <end position="318"/>
    </location>
</feature>
<feature type="region of interest" description="Disordered" evidence="1">
    <location>
        <begin position="189"/>
        <end position="215"/>
    </location>
</feature>
<dbReference type="AlphaFoldDB" id="A0A9P8UJE6"/>
<comment type="caution">
    <text evidence="3">The sequence shown here is derived from an EMBL/GenBank/DDBJ whole genome shotgun (WGS) entry which is preliminary data.</text>
</comment>
<dbReference type="EMBL" id="JAGPXC010000005">
    <property type="protein sequence ID" value="KAH6653135.1"/>
    <property type="molecule type" value="Genomic_DNA"/>
</dbReference>
<feature type="compositionally biased region" description="Basic and acidic residues" evidence="1">
    <location>
        <begin position="301"/>
        <end position="311"/>
    </location>
</feature>
<dbReference type="Pfam" id="PF20150">
    <property type="entry name" value="2EXR"/>
    <property type="match status" value="1"/>
</dbReference>
<sequence>MRFASIPLELKQVIWKLALPYDEPEVCIIWPLNQDDFDQVVEPLLVDTAFPKLMHVCQEWRDFIFCPSLSGVKFRASSQAGCNVPYRPFRGDIDILYTGRDNFEKAVQCLGIDWDPRVKLSTLAKVRHLAVEWPIWRWSAYWLPELIFRGSPNLQKVSVVFPSSNRAIWEAFQAPARRCKLRRIEDADNLTTEDEAGPGAMGSIQSQTDEGGETAEDRMPFTWQDEMDRHEMDFDHHRTDWFTGSAWDKESESLCLEYEAVAFIHFKRSENGQETWVEACEDRLLVIGDDQEQQAPPIPSQRREPEQWRVNDDDDYLY</sequence>
<organism evidence="3 4">
    <name type="scientific">Truncatella angustata</name>
    <dbReference type="NCBI Taxonomy" id="152316"/>
    <lineage>
        <taxon>Eukaryota</taxon>
        <taxon>Fungi</taxon>
        <taxon>Dikarya</taxon>
        <taxon>Ascomycota</taxon>
        <taxon>Pezizomycotina</taxon>
        <taxon>Sordariomycetes</taxon>
        <taxon>Xylariomycetidae</taxon>
        <taxon>Amphisphaeriales</taxon>
        <taxon>Sporocadaceae</taxon>
        <taxon>Truncatella</taxon>
    </lineage>
</organism>
<evidence type="ECO:0000313" key="3">
    <source>
        <dbReference type="EMBL" id="KAH6653135.1"/>
    </source>
</evidence>
<gene>
    <name evidence="3" type="ORF">BKA67DRAFT_568673</name>
</gene>
<name>A0A9P8UJE6_9PEZI</name>
<dbReference type="InterPro" id="IPR045518">
    <property type="entry name" value="2EXR"/>
</dbReference>
<reference evidence="3" key="1">
    <citation type="journal article" date="2021" name="Nat. Commun.">
        <title>Genetic determinants of endophytism in the Arabidopsis root mycobiome.</title>
        <authorList>
            <person name="Mesny F."/>
            <person name="Miyauchi S."/>
            <person name="Thiergart T."/>
            <person name="Pickel B."/>
            <person name="Atanasova L."/>
            <person name="Karlsson M."/>
            <person name="Huettel B."/>
            <person name="Barry K.W."/>
            <person name="Haridas S."/>
            <person name="Chen C."/>
            <person name="Bauer D."/>
            <person name="Andreopoulos W."/>
            <person name="Pangilinan J."/>
            <person name="LaButti K."/>
            <person name="Riley R."/>
            <person name="Lipzen A."/>
            <person name="Clum A."/>
            <person name="Drula E."/>
            <person name="Henrissat B."/>
            <person name="Kohler A."/>
            <person name="Grigoriev I.V."/>
            <person name="Martin F.M."/>
            <person name="Hacquard S."/>
        </authorList>
    </citation>
    <scope>NUCLEOTIDE SEQUENCE</scope>
    <source>
        <strain evidence="3">MPI-SDFR-AT-0073</strain>
    </source>
</reference>
<evidence type="ECO:0000313" key="4">
    <source>
        <dbReference type="Proteomes" id="UP000758603"/>
    </source>
</evidence>
<keyword evidence="4" id="KW-1185">Reference proteome</keyword>